<reference evidence="2" key="1">
    <citation type="journal article" date="2015" name="MBio">
        <title>Genome-Resolved Metagenomic Analysis Reveals Roles for Candidate Phyla and Other Microbial Community Members in Biogeochemical Transformations in Oil Reservoirs.</title>
        <authorList>
            <person name="Hu P."/>
            <person name="Tom L."/>
            <person name="Singh A."/>
            <person name="Thomas B.C."/>
            <person name="Baker B.J."/>
            <person name="Piceno Y.M."/>
            <person name="Andersen G.L."/>
            <person name="Banfield J.F."/>
        </authorList>
    </citation>
    <scope>NUCLEOTIDE SEQUENCE [LARGE SCALE GENOMIC DNA]</scope>
</reference>
<comment type="caution">
    <text evidence="1">The sequence shown here is derived from an EMBL/GenBank/DDBJ whole genome shotgun (WGS) entry which is preliminary data.</text>
</comment>
<protein>
    <submittedName>
        <fullName evidence="1">Uncharacterized protein</fullName>
    </submittedName>
</protein>
<dbReference type="EMBL" id="LGGO01000145">
    <property type="protein sequence ID" value="KUK76483.1"/>
    <property type="molecule type" value="Genomic_DNA"/>
</dbReference>
<name>A0A101HGZ8_9BACT</name>
<proteinExistence type="predicted"/>
<feature type="non-terminal residue" evidence="1">
    <location>
        <position position="45"/>
    </location>
</feature>
<dbReference type="Proteomes" id="UP000053904">
    <property type="component" value="Unassembled WGS sequence"/>
</dbReference>
<sequence>MNKRKILSTVRKIKRIDILDGKKRAERVSRRLLILLMAISILVLS</sequence>
<evidence type="ECO:0000313" key="1">
    <source>
        <dbReference type="EMBL" id="KUK76483.1"/>
    </source>
</evidence>
<gene>
    <name evidence="1" type="ORF">XD93_0894</name>
</gene>
<dbReference type="AlphaFoldDB" id="A0A101HGZ8"/>
<evidence type="ECO:0000313" key="2">
    <source>
        <dbReference type="Proteomes" id="UP000053904"/>
    </source>
</evidence>
<accession>A0A101HGZ8</accession>
<organism evidence="1 2">
    <name type="scientific">candidate division WS6 bacterium 34_10</name>
    <dbReference type="NCBI Taxonomy" id="1641389"/>
    <lineage>
        <taxon>Bacteria</taxon>
        <taxon>Candidatus Dojkabacteria</taxon>
    </lineage>
</organism>